<evidence type="ECO:0000313" key="8">
    <source>
        <dbReference type="EMBL" id="GAF82612.1"/>
    </source>
</evidence>
<feature type="transmembrane region" description="Helical" evidence="7">
    <location>
        <begin position="119"/>
        <end position="142"/>
    </location>
</feature>
<comment type="subcellular location">
    <subcellularLocation>
        <location evidence="1">Membrane</location>
        <topology evidence="1">Multi-pass membrane protein</topology>
    </subcellularLocation>
</comment>
<sequence>MALLLGLTTSALGVGWALTMSTLYGAVVFSGLFFDIVIYTIWLKRRTPWSIVWGGIAGGMPALAGRVLGTGQIDLVGVSLALGVLFWIPTHILTINMRHQEDYERANLPTFPSVYGSRITGMIIALSSVATALALAVAAYGIGISWGYLRVLIVFAAGLFILAISSVARPSKRLNFGLFKFASLYLIASMFLIVLGAWDIYKNIGR</sequence>
<evidence type="ECO:0000256" key="7">
    <source>
        <dbReference type="SAM" id="Phobius"/>
    </source>
</evidence>
<name>X0T369_9ZZZZ</name>
<comment type="caution">
    <text evidence="8">The sequence shown here is derived from an EMBL/GenBank/DDBJ whole genome shotgun (WGS) entry which is preliminary data.</text>
</comment>
<feature type="transmembrane region" description="Helical" evidence="7">
    <location>
        <begin position="23"/>
        <end position="42"/>
    </location>
</feature>
<dbReference type="GO" id="GO:0008495">
    <property type="term" value="F:protoheme IX farnesyltransferase activity"/>
    <property type="evidence" value="ECO:0007669"/>
    <property type="project" value="InterPro"/>
</dbReference>
<organism evidence="8">
    <name type="scientific">marine sediment metagenome</name>
    <dbReference type="NCBI Taxonomy" id="412755"/>
    <lineage>
        <taxon>unclassified sequences</taxon>
        <taxon>metagenomes</taxon>
        <taxon>ecological metagenomes</taxon>
    </lineage>
</organism>
<evidence type="ECO:0000256" key="1">
    <source>
        <dbReference type="ARBA" id="ARBA00004141"/>
    </source>
</evidence>
<dbReference type="InterPro" id="IPR000537">
    <property type="entry name" value="UbiA_prenyltransferase"/>
</dbReference>
<feature type="transmembrane region" description="Helical" evidence="7">
    <location>
        <begin position="49"/>
        <end position="69"/>
    </location>
</feature>
<evidence type="ECO:0008006" key="9">
    <source>
        <dbReference type="Google" id="ProtNLM"/>
    </source>
</evidence>
<feature type="transmembrane region" description="Helical" evidence="7">
    <location>
        <begin position="148"/>
        <end position="169"/>
    </location>
</feature>
<keyword evidence="4 7" id="KW-1133">Transmembrane helix</keyword>
<evidence type="ECO:0000256" key="5">
    <source>
        <dbReference type="ARBA" id="ARBA00023133"/>
    </source>
</evidence>
<keyword evidence="5" id="KW-0350">Heme biosynthesis</keyword>
<evidence type="ECO:0000256" key="6">
    <source>
        <dbReference type="ARBA" id="ARBA00023136"/>
    </source>
</evidence>
<proteinExistence type="predicted"/>
<keyword evidence="3 7" id="KW-0812">Transmembrane</keyword>
<dbReference type="Gene3D" id="1.20.120.1780">
    <property type="entry name" value="UbiA prenyltransferase"/>
    <property type="match status" value="1"/>
</dbReference>
<dbReference type="GO" id="GO:0016020">
    <property type="term" value="C:membrane"/>
    <property type="evidence" value="ECO:0007669"/>
    <property type="project" value="UniProtKB-SubCell"/>
</dbReference>
<dbReference type="GO" id="GO:0006783">
    <property type="term" value="P:heme biosynthetic process"/>
    <property type="evidence" value="ECO:0007669"/>
    <property type="project" value="UniProtKB-KW"/>
</dbReference>
<keyword evidence="2" id="KW-0808">Transferase</keyword>
<dbReference type="PANTHER" id="PTHR43448:SF2">
    <property type="entry name" value="PROTOHEME IX FARNESYLTRANSFERASE, MITOCHONDRIAL"/>
    <property type="match status" value="1"/>
</dbReference>
<dbReference type="PANTHER" id="PTHR43448">
    <property type="entry name" value="PROTOHEME IX FARNESYLTRANSFERASE, MITOCHONDRIAL"/>
    <property type="match status" value="1"/>
</dbReference>
<feature type="transmembrane region" description="Helical" evidence="7">
    <location>
        <begin position="181"/>
        <end position="201"/>
    </location>
</feature>
<dbReference type="Pfam" id="PF01040">
    <property type="entry name" value="UbiA"/>
    <property type="match status" value="1"/>
</dbReference>
<evidence type="ECO:0000256" key="2">
    <source>
        <dbReference type="ARBA" id="ARBA00022679"/>
    </source>
</evidence>
<accession>X0T369</accession>
<evidence type="ECO:0000256" key="4">
    <source>
        <dbReference type="ARBA" id="ARBA00022989"/>
    </source>
</evidence>
<protein>
    <recommendedName>
        <fullName evidence="9">Heme o synthase</fullName>
    </recommendedName>
</protein>
<dbReference type="EMBL" id="BARS01003424">
    <property type="protein sequence ID" value="GAF82612.1"/>
    <property type="molecule type" value="Genomic_DNA"/>
</dbReference>
<dbReference type="Gene3D" id="1.10.357.140">
    <property type="entry name" value="UbiA prenyltransferase"/>
    <property type="match status" value="1"/>
</dbReference>
<dbReference type="AlphaFoldDB" id="X0T369"/>
<evidence type="ECO:0000256" key="3">
    <source>
        <dbReference type="ARBA" id="ARBA00022692"/>
    </source>
</evidence>
<dbReference type="InterPro" id="IPR006369">
    <property type="entry name" value="Protohaem_IX_farnesylTrfase"/>
</dbReference>
<reference evidence="8" key="1">
    <citation type="journal article" date="2014" name="Front. Microbiol.">
        <title>High frequency of phylogenetically diverse reductive dehalogenase-homologous genes in deep subseafloor sedimentary metagenomes.</title>
        <authorList>
            <person name="Kawai M."/>
            <person name="Futagami T."/>
            <person name="Toyoda A."/>
            <person name="Takaki Y."/>
            <person name="Nishi S."/>
            <person name="Hori S."/>
            <person name="Arai W."/>
            <person name="Tsubouchi T."/>
            <person name="Morono Y."/>
            <person name="Uchiyama I."/>
            <person name="Ito T."/>
            <person name="Fujiyama A."/>
            <person name="Inagaki F."/>
            <person name="Takami H."/>
        </authorList>
    </citation>
    <scope>NUCLEOTIDE SEQUENCE</scope>
    <source>
        <strain evidence="8">Expedition CK06-06</strain>
    </source>
</reference>
<dbReference type="InterPro" id="IPR044878">
    <property type="entry name" value="UbiA_sf"/>
</dbReference>
<keyword evidence="6 7" id="KW-0472">Membrane</keyword>
<feature type="transmembrane region" description="Helical" evidence="7">
    <location>
        <begin position="75"/>
        <end position="98"/>
    </location>
</feature>
<gene>
    <name evidence="8" type="ORF">S01H1_06633</name>
</gene>